<accession>A0A0G3EJL8</accession>
<sequence>MSSLGKCNCRCARAAEFSPEAYARQAFGIVGGEEPIRVRLLFEPKLAVYITERQWHPTQEFRTRRDGRVEMRLETTGRKELVRWVLSWMPDVKVLAPKSLRARIAEKLRDGLRAQQ</sequence>
<evidence type="ECO:0000313" key="3">
    <source>
        <dbReference type="Proteomes" id="UP000035268"/>
    </source>
</evidence>
<dbReference type="EMBL" id="CP010904">
    <property type="protein sequence ID" value="AKJ65642.1"/>
    <property type="molecule type" value="Genomic_DNA"/>
</dbReference>
<gene>
    <name evidence="2" type="ORF">L21SP4_02417</name>
</gene>
<dbReference type="InterPro" id="IPR057727">
    <property type="entry name" value="WCX_dom"/>
</dbReference>
<dbReference type="STRING" id="1307763.L21SP4_02417"/>
<reference evidence="3" key="1">
    <citation type="submission" date="2015-02" db="EMBL/GenBank/DDBJ databases">
        <title>Description and complete genome sequence of the first cultured representative of the subdivision 5 of the Verrucomicrobia phylum.</title>
        <authorList>
            <person name="Spring S."/>
            <person name="Bunk B."/>
            <person name="Sproer C."/>
            <person name="Klenk H.-P."/>
        </authorList>
    </citation>
    <scope>NUCLEOTIDE SEQUENCE [LARGE SCALE GENOMIC DNA]</scope>
    <source>
        <strain evidence="3">L21-Fru-AB</strain>
    </source>
</reference>
<dbReference type="AlphaFoldDB" id="A0A0G3EJL8"/>
<evidence type="ECO:0000259" key="1">
    <source>
        <dbReference type="Pfam" id="PF25583"/>
    </source>
</evidence>
<reference evidence="2 3" key="2">
    <citation type="journal article" date="2016" name="ISME J.">
        <title>Characterization of the first cultured representative of Verrucomicrobia subdivision 5 indicates the proposal of a novel phylum.</title>
        <authorList>
            <person name="Spring S."/>
            <person name="Bunk B."/>
            <person name="Sproer C."/>
            <person name="Schumann P."/>
            <person name="Rohde M."/>
            <person name="Tindall B.J."/>
            <person name="Klenk H.P."/>
        </authorList>
    </citation>
    <scope>NUCLEOTIDE SEQUENCE [LARGE SCALE GENOMIC DNA]</scope>
    <source>
        <strain evidence="2 3">L21-Fru-AB</strain>
    </source>
</reference>
<dbReference type="PANTHER" id="PTHR34580:SF1">
    <property type="entry name" value="PROTEIN PAFC"/>
    <property type="match status" value="1"/>
</dbReference>
<feature type="domain" description="WCX" evidence="1">
    <location>
        <begin position="34"/>
        <end position="110"/>
    </location>
</feature>
<dbReference type="RefSeq" id="WP_052882845.1">
    <property type="nucleotide sequence ID" value="NZ_CP010904.1"/>
</dbReference>
<name>A0A0G3EJL8_9BACT</name>
<proteinExistence type="predicted"/>
<dbReference type="OrthoDB" id="9787242at2"/>
<dbReference type="InterPro" id="IPR051534">
    <property type="entry name" value="CBASS_pafABC_assoc_protein"/>
</dbReference>
<dbReference type="KEGG" id="vbl:L21SP4_02417"/>
<dbReference type="PANTHER" id="PTHR34580">
    <property type="match status" value="1"/>
</dbReference>
<organism evidence="2 3">
    <name type="scientific">Kiritimatiella glycovorans</name>
    <dbReference type="NCBI Taxonomy" id="1307763"/>
    <lineage>
        <taxon>Bacteria</taxon>
        <taxon>Pseudomonadati</taxon>
        <taxon>Kiritimatiellota</taxon>
        <taxon>Kiritimatiellia</taxon>
        <taxon>Kiritimatiellales</taxon>
        <taxon>Kiritimatiellaceae</taxon>
        <taxon>Kiritimatiella</taxon>
    </lineage>
</organism>
<dbReference type="Pfam" id="PF25583">
    <property type="entry name" value="WCX"/>
    <property type="match status" value="1"/>
</dbReference>
<evidence type="ECO:0000313" key="2">
    <source>
        <dbReference type="EMBL" id="AKJ65642.1"/>
    </source>
</evidence>
<dbReference type="Proteomes" id="UP000035268">
    <property type="component" value="Chromosome"/>
</dbReference>
<keyword evidence="3" id="KW-1185">Reference proteome</keyword>
<protein>
    <recommendedName>
        <fullName evidence="1">WCX domain-containing protein</fullName>
    </recommendedName>
</protein>